<evidence type="ECO:0000256" key="6">
    <source>
        <dbReference type="ARBA" id="ARBA00022630"/>
    </source>
</evidence>
<evidence type="ECO:0000256" key="4">
    <source>
        <dbReference type="ARBA" id="ARBA00013137"/>
    </source>
</evidence>
<dbReference type="OrthoDB" id="9813348at2"/>
<dbReference type="AlphaFoldDB" id="A0A3N0ITA2"/>
<protein>
    <recommendedName>
        <fullName evidence="5">Urocanate reductase</fullName>
        <ecNumber evidence="4">1.3.99.33</ecNumber>
    </recommendedName>
</protein>
<dbReference type="SMART" id="SM00900">
    <property type="entry name" value="FMN_bind"/>
    <property type="match status" value="2"/>
</dbReference>
<dbReference type="InterPro" id="IPR036188">
    <property type="entry name" value="FAD/NAD-bd_sf"/>
</dbReference>
<dbReference type="PANTHER" id="PTHR43400:SF7">
    <property type="entry name" value="FAD-DEPENDENT OXIDOREDUCTASE 2 FAD BINDING DOMAIN-CONTAINING PROTEIN"/>
    <property type="match status" value="1"/>
</dbReference>
<name>A0A3N0ITA2_9ACTN</name>
<evidence type="ECO:0000313" key="13">
    <source>
        <dbReference type="Proteomes" id="UP000253817"/>
    </source>
</evidence>
<dbReference type="Proteomes" id="UP000253817">
    <property type="component" value="Unassembled WGS sequence"/>
</dbReference>
<comment type="caution">
    <text evidence="12">The sequence shown here is derived from an EMBL/GenBank/DDBJ whole genome shotgun (WGS) entry which is preliminary data.</text>
</comment>
<comment type="similarity">
    <text evidence="3">Belongs to the FAD-dependent oxidoreductase 2 family. FRD/SDH subfamily.</text>
</comment>
<evidence type="ECO:0000256" key="8">
    <source>
        <dbReference type="ARBA" id="ARBA00023002"/>
    </source>
</evidence>
<reference evidence="12" key="3">
    <citation type="journal article" date="2019" name="Microbiol. Resour. Announc.">
        <title>Draft Genome Sequences of Type Strains of Gordonibacter faecihominis, Paraeggerthella hongkongensis, Parvibacter caecicola,Slackia equolifaciens, Slackia faecicanis, and Slackia isoflavoniconvertens.</title>
        <authorList>
            <person name="Danylec N."/>
            <person name="Stoll D.A."/>
            <person name="Dotsch A."/>
            <person name="Huch M."/>
        </authorList>
    </citation>
    <scope>NUCLEOTIDE SEQUENCE</scope>
    <source>
        <strain evidence="12">DSM 16107</strain>
    </source>
</reference>
<evidence type="ECO:0000256" key="7">
    <source>
        <dbReference type="ARBA" id="ARBA00022827"/>
    </source>
</evidence>
<comment type="cofactor">
    <cofactor evidence="2">
        <name>FAD</name>
        <dbReference type="ChEBI" id="CHEBI:57692"/>
    </cofactor>
</comment>
<dbReference type="InterPro" id="IPR027477">
    <property type="entry name" value="Succ_DH/fumarate_Rdtase_cat_sf"/>
</dbReference>
<dbReference type="RefSeq" id="WP_114547285.1">
    <property type="nucleotide sequence ID" value="NZ_PPTT01000027.1"/>
</dbReference>
<keyword evidence="13" id="KW-1185">Reference proteome</keyword>
<keyword evidence="7" id="KW-0274">FAD</keyword>
<gene>
    <name evidence="11" type="ORF">C1876_13700</name>
    <name evidence="12" type="ORF">DMP09_15265</name>
</gene>
<evidence type="ECO:0000256" key="2">
    <source>
        <dbReference type="ARBA" id="ARBA00001974"/>
    </source>
</evidence>
<evidence type="ECO:0000256" key="1">
    <source>
        <dbReference type="ARBA" id="ARBA00001917"/>
    </source>
</evidence>
<feature type="domain" description="FMN-binding" evidence="10">
    <location>
        <begin position="67"/>
        <end position="141"/>
    </location>
</feature>
<evidence type="ECO:0000256" key="5">
    <source>
        <dbReference type="ARBA" id="ARBA00015872"/>
    </source>
</evidence>
<dbReference type="InterPro" id="IPR007329">
    <property type="entry name" value="FMN-bd"/>
</dbReference>
<dbReference type="InterPro" id="IPR006311">
    <property type="entry name" value="TAT_signal"/>
</dbReference>
<organism evidence="12 14">
    <name type="scientific">Eggerthella sinensis</name>
    <dbReference type="NCBI Taxonomy" id="242230"/>
    <lineage>
        <taxon>Bacteria</taxon>
        <taxon>Bacillati</taxon>
        <taxon>Actinomycetota</taxon>
        <taxon>Coriobacteriia</taxon>
        <taxon>Eggerthellales</taxon>
        <taxon>Eggerthellaceae</taxon>
        <taxon>Eggerthella</taxon>
    </lineage>
</organism>
<dbReference type="InterPro" id="IPR003953">
    <property type="entry name" value="FAD-dep_OxRdtase_2_FAD-bd"/>
</dbReference>
<dbReference type="Gene3D" id="3.50.50.60">
    <property type="entry name" value="FAD/NAD(P)-binding domain"/>
    <property type="match status" value="1"/>
</dbReference>
<dbReference type="EC" id="1.3.99.33" evidence="4"/>
<evidence type="ECO:0000313" key="11">
    <source>
        <dbReference type="EMBL" id="RDB66877.1"/>
    </source>
</evidence>
<dbReference type="Gene3D" id="3.90.1010.20">
    <property type="match status" value="2"/>
</dbReference>
<dbReference type="Pfam" id="PF00890">
    <property type="entry name" value="FAD_binding_2"/>
    <property type="match status" value="1"/>
</dbReference>
<feature type="domain" description="FMN-binding" evidence="10">
    <location>
        <begin position="187"/>
        <end position="261"/>
    </location>
</feature>
<dbReference type="SUPFAM" id="SSF51905">
    <property type="entry name" value="FAD/NAD(P)-binding domain"/>
    <property type="match status" value="1"/>
</dbReference>
<keyword evidence="6" id="KW-0285">Flavoprotein</keyword>
<dbReference type="PANTHER" id="PTHR43400">
    <property type="entry name" value="FUMARATE REDUCTASE"/>
    <property type="match status" value="1"/>
</dbReference>
<dbReference type="GO" id="GO:0010181">
    <property type="term" value="F:FMN binding"/>
    <property type="evidence" value="ECO:0007669"/>
    <property type="project" value="InterPro"/>
</dbReference>
<dbReference type="GO" id="GO:0016020">
    <property type="term" value="C:membrane"/>
    <property type="evidence" value="ECO:0007669"/>
    <property type="project" value="InterPro"/>
</dbReference>
<dbReference type="InterPro" id="IPR050315">
    <property type="entry name" value="FAD-oxidoreductase_2"/>
</dbReference>
<evidence type="ECO:0000313" key="14">
    <source>
        <dbReference type="Proteomes" id="UP000270112"/>
    </source>
</evidence>
<dbReference type="EMBL" id="QICC01000096">
    <property type="protein sequence ID" value="RNM40224.1"/>
    <property type="molecule type" value="Genomic_DNA"/>
</dbReference>
<sequence length="764" mass="80787">MNDQEAIPSEGNAFSRRSFVQGVASIAGLGILGAGGVFSLAGCTPGKAEAKGAVSFTPGTYTAAGAGKHGDVTIEATFSETRIEAIKVVSHAETDDISYVPLNVLPQVIIESQSVSVDTVSGATLSSQAIITAVSDAVKQAGASPKDLPDFDASAFEQHMTAGTYTGEAYGKWKAGSIEGERFGCPAVIEPLTVDVTVDETSIKSVEVTSCSDTPGFFEPAVERMPHDIVERQSLLVDTVTGATLTAAAISAACAKALEQAGATMAGFAKATPRVENEEAYDADLCIVGAGAAGSTAALKAVEEGLSVVILEKTARISGEGSCATGALAVGSKLDEAVGNHVTVDEVFTSMMDYYYWRTDASLTYNVLSHSGEMIDWLQDHWEQTGQKGFSAPKATSGTSIAHDYGKGREKFQVLWDTFITPAGATLLMSTKAEELIVEDGAVAGVRATKQDGTAVTVHARSVLVCTGGFGGNPSMQREILGTSDFYLNGVASNTGDGIAMCRQEGAVLSNDVSPHLAEFCSNDVLDFYAGYMKFLNQAGFLMLDPSGNRYMNETFCITHALARGASGMRRVGSSYIIFTQADFDKLLTSGVHDVLGEDIIAEYKMRERILVPSYYTLQDEMDAAIAHGQAWKADTLEELGEQAGFDPTTYERTLSDYQAVIASGTDTLFGKRSELLHPLDEGPFYAVRVVSPIDGTYNGIKVNDHLQAIGKDNVPSPAGLFVAGQDSGGYFSYPYTDYVGATCGYALTSGMMAIEYIKEYLGK</sequence>
<proteinExistence type="inferred from homology"/>
<reference evidence="11 13" key="1">
    <citation type="journal article" date="2018" name="Elife">
        <title>Discovery and characterization of a prevalent human gut bacterial enzyme sufficient for the inactivation of a family of plant toxins.</title>
        <authorList>
            <person name="Koppel N."/>
            <person name="Bisanz J.E."/>
            <person name="Pandelia M.E."/>
            <person name="Turnbaugh P.J."/>
            <person name="Balskus E.P."/>
        </authorList>
    </citation>
    <scope>NUCLEOTIDE SEQUENCE [LARGE SCALE GENOMIC DNA]</scope>
    <source>
        <strain evidence="11 13">DSM 16107</strain>
    </source>
</reference>
<dbReference type="GO" id="GO:0033765">
    <property type="term" value="F:steroid dehydrogenase activity, acting on the CH-CH group of donors"/>
    <property type="evidence" value="ECO:0007669"/>
    <property type="project" value="UniProtKB-ARBA"/>
</dbReference>
<reference evidence="14" key="2">
    <citation type="submission" date="2018-05" db="EMBL/GenBank/DDBJ databases">
        <title>Genome Sequencing of selected type strains of the family Eggerthellaceae.</title>
        <authorList>
            <person name="Danylec N."/>
            <person name="Stoll D.A."/>
            <person name="Doetsch A."/>
            <person name="Huch M."/>
        </authorList>
    </citation>
    <scope>NUCLEOTIDE SEQUENCE [LARGE SCALE GENOMIC DNA]</scope>
    <source>
        <strain evidence="14">DSM 16107</strain>
    </source>
</reference>
<evidence type="ECO:0000256" key="9">
    <source>
        <dbReference type="ARBA" id="ARBA00049922"/>
    </source>
</evidence>
<evidence type="ECO:0000313" key="12">
    <source>
        <dbReference type="EMBL" id="RNM40224.1"/>
    </source>
</evidence>
<dbReference type="PROSITE" id="PS51318">
    <property type="entry name" value="TAT"/>
    <property type="match status" value="1"/>
</dbReference>
<comment type="cofactor">
    <cofactor evidence="1">
        <name>FMN</name>
        <dbReference type="ChEBI" id="CHEBI:58210"/>
    </cofactor>
</comment>
<dbReference type="Proteomes" id="UP000270112">
    <property type="component" value="Unassembled WGS sequence"/>
</dbReference>
<comment type="catalytic activity">
    <reaction evidence="9">
        <text>dihydrourocanate + A = urocanate + AH2</text>
        <dbReference type="Rhea" id="RHEA:36059"/>
        <dbReference type="ChEBI" id="CHEBI:13193"/>
        <dbReference type="ChEBI" id="CHEBI:17499"/>
        <dbReference type="ChEBI" id="CHEBI:27247"/>
        <dbReference type="ChEBI" id="CHEBI:72991"/>
        <dbReference type="EC" id="1.3.99.33"/>
    </reaction>
</comment>
<dbReference type="Pfam" id="PF04205">
    <property type="entry name" value="FMN_bind"/>
    <property type="match status" value="2"/>
</dbReference>
<evidence type="ECO:0000259" key="10">
    <source>
        <dbReference type="SMART" id="SM00900"/>
    </source>
</evidence>
<accession>A0A3N0ITA2</accession>
<dbReference type="SUPFAM" id="SSF56425">
    <property type="entry name" value="Succinate dehydrogenase/fumarate reductase flavoprotein, catalytic domain"/>
    <property type="match status" value="1"/>
</dbReference>
<evidence type="ECO:0000256" key="3">
    <source>
        <dbReference type="ARBA" id="ARBA00008040"/>
    </source>
</evidence>
<dbReference type="Gene3D" id="3.90.700.10">
    <property type="entry name" value="Succinate dehydrogenase/fumarate reductase flavoprotein, catalytic domain"/>
    <property type="match status" value="1"/>
</dbReference>
<keyword evidence="8" id="KW-0560">Oxidoreductase</keyword>
<dbReference type="EMBL" id="PPTT01000027">
    <property type="protein sequence ID" value="RDB66877.1"/>
    <property type="molecule type" value="Genomic_DNA"/>
</dbReference>